<gene>
    <name evidence="14" type="ORF">WJX75_009375</name>
</gene>
<comment type="catalytic activity">
    <reaction evidence="1">
        <text>[E2 ubiquitin-conjugating enzyme]-S-ubiquitinyl-L-cysteine + [acceptor protein]-L-lysine = [E2 ubiquitin-conjugating enzyme]-L-cysteine + [acceptor protein]-N(6)-ubiquitinyl-L-lysine.</text>
        <dbReference type="EC" id="2.3.2.31"/>
    </reaction>
</comment>
<evidence type="ECO:0000256" key="9">
    <source>
        <dbReference type="ARBA" id="ARBA00022786"/>
    </source>
</evidence>
<dbReference type="PROSITE" id="PS50089">
    <property type="entry name" value="ZF_RING_2"/>
    <property type="match status" value="1"/>
</dbReference>
<dbReference type="Pfam" id="PF22191">
    <property type="entry name" value="IBR_1"/>
    <property type="match status" value="1"/>
</dbReference>
<evidence type="ECO:0000313" key="14">
    <source>
        <dbReference type="EMBL" id="KAK9904331.1"/>
    </source>
</evidence>
<keyword evidence="9" id="KW-0833">Ubl conjugation pathway</keyword>
<comment type="caution">
    <text evidence="14">The sequence shown here is derived from an EMBL/GenBank/DDBJ whole genome shotgun (WGS) entry which is preliminary data.</text>
</comment>
<feature type="domain" description="RING-type" evidence="12">
    <location>
        <begin position="30"/>
        <end position="77"/>
    </location>
</feature>
<keyword evidence="10" id="KW-0862">Zinc</keyword>
<evidence type="ECO:0000256" key="6">
    <source>
        <dbReference type="ARBA" id="ARBA00022723"/>
    </source>
</evidence>
<dbReference type="EC" id="2.3.2.31" evidence="4"/>
<sequence>MNSVVALVARLVSYNAMREVEIFKEGSHTCGICLEDTPGLRHVWASNCSHAFCQDCIRQLCSVHISEGSLDSLRCPIPDCKSPFVRQNVRALLSEELAQRWEDLELKQALERMPDVLYCPRCSAACVEDSDNCAQCPTCFFAFCGLCCDAWHPGMQCMSAELKLKVLQERMAGRKDAGSDLKRREGEYLSLVHIGATSKMCPKCGMAIQKTEGCNKMTCTNCLQHFCYKCNKAVLDYDHFRDGSCMLFDNTECGQRNAKVLNNNLLRCWACSAHYCYLCRQLLRGTKEKGTGAGSHFGRGKCKQHSA</sequence>
<dbReference type="InterPro" id="IPR031127">
    <property type="entry name" value="E3_UB_ligase_RBR"/>
</dbReference>
<dbReference type="SMART" id="SM00184">
    <property type="entry name" value="RING"/>
    <property type="match status" value="2"/>
</dbReference>
<dbReference type="Gene3D" id="3.30.40.10">
    <property type="entry name" value="Zinc/RING finger domain, C3HC4 (zinc finger)"/>
    <property type="match status" value="1"/>
</dbReference>
<name>A0ABR2YFV9_9CHLO</name>
<keyword evidence="6" id="KW-0479">Metal-binding</keyword>
<proteinExistence type="inferred from homology"/>
<keyword evidence="15" id="KW-1185">Reference proteome</keyword>
<comment type="function">
    <text evidence="2">Might act as an E3 ubiquitin-protein ligase, or as part of E3 complex, which accepts ubiquitin from specific E2 ubiquitin-conjugating enzymes and then transfers it to substrates.</text>
</comment>
<dbReference type="SMART" id="SM00647">
    <property type="entry name" value="IBR"/>
    <property type="match status" value="2"/>
</dbReference>
<evidence type="ECO:0000256" key="3">
    <source>
        <dbReference type="ARBA" id="ARBA00005884"/>
    </source>
</evidence>
<dbReference type="Proteomes" id="UP001491310">
    <property type="component" value="Unassembled WGS sequence"/>
</dbReference>
<organism evidence="14 15">
    <name type="scientific">Coccomyxa subellipsoidea</name>
    <dbReference type="NCBI Taxonomy" id="248742"/>
    <lineage>
        <taxon>Eukaryota</taxon>
        <taxon>Viridiplantae</taxon>
        <taxon>Chlorophyta</taxon>
        <taxon>core chlorophytes</taxon>
        <taxon>Trebouxiophyceae</taxon>
        <taxon>Trebouxiophyceae incertae sedis</taxon>
        <taxon>Coccomyxaceae</taxon>
        <taxon>Coccomyxa</taxon>
    </lineage>
</organism>
<evidence type="ECO:0000313" key="15">
    <source>
        <dbReference type="Proteomes" id="UP001491310"/>
    </source>
</evidence>
<keyword evidence="7" id="KW-0677">Repeat</keyword>
<evidence type="ECO:0000259" key="12">
    <source>
        <dbReference type="PROSITE" id="PS50089"/>
    </source>
</evidence>
<evidence type="ECO:0000256" key="2">
    <source>
        <dbReference type="ARBA" id="ARBA00003976"/>
    </source>
</evidence>
<dbReference type="CDD" id="cd20341">
    <property type="entry name" value="BRcat_RBR_RNF14"/>
    <property type="match status" value="1"/>
</dbReference>
<dbReference type="InterPro" id="IPR001841">
    <property type="entry name" value="Znf_RING"/>
</dbReference>
<dbReference type="EMBL" id="JALJOT010000013">
    <property type="protein sequence ID" value="KAK9904331.1"/>
    <property type="molecule type" value="Genomic_DNA"/>
</dbReference>
<dbReference type="PROSITE" id="PS51873">
    <property type="entry name" value="TRIAD"/>
    <property type="match status" value="1"/>
</dbReference>
<evidence type="ECO:0000256" key="8">
    <source>
        <dbReference type="ARBA" id="ARBA00022771"/>
    </source>
</evidence>
<dbReference type="Gene3D" id="1.20.120.1750">
    <property type="match status" value="1"/>
</dbReference>
<evidence type="ECO:0000259" key="13">
    <source>
        <dbReference type="PROSITE" id="PS51873"/>
    </source>
</evidence>
<comment type="similarity">
    <text evidence="3">Belongs to the RBR family. Ariadne subfamily.</text>
</comment>
<evidence type="ECO:0000256" key="7">
    <source>
        <dbReference type="ARBA" id="ARBA00022737"/>
    </source>
</evidence>
<dbReference type="SUPFAM" id="SSF57850">
    <property type="entry name" value="RING/U-box"/>
    <property type="match status" value="3"/>
</dbReference>
<evidence type="ECO:0000256" key="5">
    <source>
        <dbReference type="ARBA" id="ARBA00022679"/>
    </source>
</evidence>
<accession>A0ABR2YFV9</accession>
<evidence type="ECO:0000256" key="1">
    <source>
        <dbReference type="ARBA" id="ARBA00001798"/>
    </source>
</evidence>
<dbReference type="Pfam" id="PF01485">
    <property type="entry name" value="IBR"/>
    <property type="match status" value="1"/>
</dbReference>
<evidence type="ECO:0000256" key="10">
    <source>
        <dbReference type="ARBA" id="ARBA00022833"/>
    </source>
</evidence>
<dbReference type="InterPro" id="IPR044066">
    <property type="entry name" value="TRIAD_supradom"/>
</dbReference>
<dbReference type="InterPro" id="IPR013083">
    <property type="entry name" value="Znf_RING/FYVE/PHD"/>
</dbReference>
<dbReference type="PROSITE" id="PS00518">
    <property type="entry name" value="ZF_RING_1"/>
    <property type="match status" value="1"/>
</dbReference>
<dbReference type="PANTHER" id="PTHR11685">
    <property type="entry name" value="RBR FAMILY RING FINGER AND IBR DOMAIN-CONTAINING"/>
    <property type="match status" value="1"/>
</dbReference>
<evidence type="ECO:0000256" key="4">
    <source>
        <dbReference type="ARBA" id="ARBA00012251"/>
    </source>
</evidence>
<reference evidence="14 15" key="1">
    <citation type="journal article" date="2024" name="Nat. Commun.">
        <title>Phylogenomics reveals the evolutionary origins of lichenization in chlorophyte algae.</title>
        <authorList>
            <person name="Puginier C."/>
            <person name="Libourel C."/>
            <person name="Otte J."/>
            <person name="Skaloud P."/>
            <person name="Haon M."/>
            <person name="Grisel S."/>
            <person name="Petersen M."/>
            <person name="Berrin J.G."/>
            <person name="Delaux P.M."/>
            <person name="Dal Grande F."/>
            <person name="Keller J."/>
        </authorList>
    </citation>
    <scope>NUCLEOTIDE SEQUENCE [LARGE SCALE GENOMIC DNA]</scope>
    <source>
        <strain evidence="14 15">SAG 216-7</strain>
    </source>
</reference>
<dbReference type="InterPro" id="IPR017907">
    <property type="entry name" value="Znf_RING_CS"/>
</dbReference>
<feature type="domain" description="RING-type" evidence="13">
    <location>
        <begin position="26"/>
        <end position="249"/>
    </location>
</feature>
<evidence type="ECO:0000256" key="11">
    <source>
        <dbReference type="PROSITE-ProRule" id="PRU00175"/>
    </source>
</evidence>
<dbReference type="InterPro" id="IPR002867">
    <property type="entry name" value="IBR_dom"/>
</dbReference>
<keyword evidence="5" id="KW-0808">Transferase</keyword>
<protein>
    <recommendedName>
        <fullName evidence="4">RBR-type E3 ubiquitin transferase</fullName>
        <ecNumber evidence="4">2.3.2.31</ecNumber>
    </recommendedName>
</protein>
<keyword evidence="8 11" id="KW-0863">Zinc-finger</keyword>